<dbReference type="InterPro" id="IPR001173">
    <property type="entry name" value="Glyco_trans_2-like"/>
</dbReference>
<dbReference type="SUPFAM" id="SSF53448">
    <property type="entry name" value="Nucleotide-diphospho-sugar transferases"/>
    <property type="match status" value="1"/>
</dbReference>
<sequence>MALHGVRKPFATVVLVVRDAERRIVRSLESALNQSFGSVQVVVSDCGSRDRTVAMCRSIAERDIRVDVIENGEVDYAQAFDAALEQARGDYILAMAQDDWLAPGALAALERAVKAHDLELAIMALSVDEPMGSGGHASHVLRFSVEPTTDAEAFRDEVPLFMNEGILGFVRGKLFERARIEGLGMRMGLLGSQTAFMAAYIEDVERVGAVESALYHMDPRLAGIDAETYRMHERDHECMLQLAAAWHREHDEALMRAIHQLHMRQIIVSIERVYAQHGISSIERTERVRDIVTAPSTRETVAALGRQGRALGFMYALIARKNILGCCLSARFAQLARISRLPIGRSPFDLVACV</sequence>
<dbReference type="InterPro" id="IPR029044">
    <property type="entry name" value="Nucleotide-diphossugar_trans"/>
</dbReference>
<protein>
    <recommendedName>
        <fullName evidence="1">Glycosyltransferase 2-like domain-containing protein</fullName>
    </recommendedName>
</protein>
<dbReference type="RefSeq" id="WP_094335800.1">
    <property type="nucleotide sequence ID" value="NZ_NFIE01000017.1"/>
</dbReference>
<dbReference type="InterPro" id="IPR050834">
    <property type="entry name" value="Glycosyltransf_2"/>
</dbReference>
<dbReference type="PANTHER" id="PTHR43685">
    <property type="entry name" value="GLYCOSYLTRANSFERASE"/>
    <property type="match status" value="1"/>
</dbReference>
<accession>A0A1Y3XSB5</accession>
<proteinExistence type="predicted"/>
<evidence type="ECO:0000313" key="3">
    <source>
        <dbReference type="Proteomes" id="UP000195781"/>
    </source>
</evidence>
<evidence type="ECO:0000313" key="2">
    <source>
        <dbReference type="EMBL" id="OUN87198.1"/>
    </source>
</evidence>
<dbReference type="OrthoDB" id="3181587at2"/>
<dbReference type="PANTHER" id="PTHR43685:SF11">
    <property type="entry name" value="GLYCOSYLTRANSFERASE TAGX-RELATED"/>
    <property type="match status" value="1"/>
</dbReference>
<comment type="caution">
    <text evidence="2">The sequence shown here is derived from an EMBL/GenBank/DDBJ whole genome shotgun (WGS) entry which is preliminary data.</text>
</comment>
<reference evidence="3" key="1">
    <citation type="submission" date="2017-04" db="EMBL/GenBank/DDBJ databases">
        <title>Function of individual gut microbiota members based on whole genome sequencing of pure cultures obtained from chicken caecum.</title>
        <authorList>
            <person name="Medvecky M."/>
            <person name="Cejkova D."/>
            <person name="Polansky O."/>
            <person name="Karasova D."/>
            <person name="Kubasova T."/>
            <person name="Cizek A."/>
            <person name="Rychlik I."/>
        </authorList>
    </citation>
    <scope>NUCLEOTIDE SEQUENCE [LARGE SCALE GENOMIC DNA]</scope>
    <source>
        <strain evidence="3">An5</strain>
    </source>
</reference>
<gene>
    <name evidence="2" type="ORF">B5G02_07575</name>
</gene>
<keyword evidence="3" id="KW-1185">Reference proteome</keyword>
<dbReference type="Pfam" id="PF00535">
    <property type="entry name" value="Glycos_transf_2"/>
    <property type="match status" value="1"/>
</dbReference>
<dbReference type="Gene3D" id="3.90.550.10">
    <property type="entry name" value="Spore Coat Polysaccharide Biosynthesis Protein SpsA, Chain A"/>
    <property type="match status" value="1"/>
</dbReference>
<feature type="domain" description="Glycosyltransferase 2-like" evidence="1">
    <location>
        <begin position="12"/>
        <end position="130"/>
    </location>
</feature>
<dbReference type="AlphaFoldDB" id="A0A1Y3XSB5"/>
<evidence type="ECO:0000259" key="1">
    <source>
        <dbReference type="Pfam" id="PF00535"/>
    </source>
</evidence>
<organism evidence="2 3">
    <name type="scientific">[Collinsella] massiliensis</name>
    <dbReference type="NCBI Taxonomy" id="1232426"/>
    <lineage>
        <taxon>Bacteria</taxon>
        <taxon>Bacillati</taxon>
        <taxon>Actinomycetota</taxon>
        <taxon>Coriobacteriia</taxon>
        <taxon>Coriobacteriales</taxon>
        <taxon>Coriobacteriaceae</taxon>
        <taxon>Enorma</taxon>
    </lineage>
</organism>
<dbReference type="Proteomes" id="UP000195781">
    <property type="component" value="Unassembled WGS sequence"/>
</dbReference>
<dbReference type="CDD" id="cd00761">
    <property type="entry name" value="Glyco_tranf_GTA_type"/>
    <property type="match status" value="1"/>
</dbReference>
<dbReference type="EMBL" id="NFIE01000017">
    <property type="protein sequence ID" value="OUN87198.1"/>
    <property type="molecule type" value="Genomic_DNA"/>
</dbReference>
<name>A0A1Y3XSB5_9ACTN</name>